<gene>
    <name evidence="2" type="ORF">NEA10_13500</name>
</gene>
<keyword evidence="3" id="KW-1185">Reference proteome</keyword>
<organism evidence="2 3">
    <name type="scientific">Phormidium yuhuli AB48</name>
    <dbReference type="NCBI Taxonomy" id="2940671"/>
    <lineage>
        <taxon>Bacteria</taxon>
        <taxon>Bacillati</taxon>
        <taxon>Cyanobacteriota</taxon>
        <taxon>Cyanophyceae</taxon>
        <taxon>Oscillatoriophycideae</taxon>
        <taxon>Oscillatoriales</taxon>
        <taxon>Oscillatoriaceae</taxon>
        <taxon>Phormidium</taxon>
        <taxon>Phormidium yuhuli</taxon>
    </lineage>
</organism>
<dbReference type="InterPro" id="IPR040902">
    <property type="entry name" value="AHJR-like"/>
</dbReference>
<dbReference type="RefSeq" id="WP_252661166.1">
    <property type="nucleotide sequence ID" value="NZ_CP098611.1"/>
</dbReference>
<sequence>MDYLSNPERDRELLDLEQDYRHQGYEPVSASEPLQDTLGLTREFVTTYAPDLLLRRGAELIIVKVTSHKDVGSPQLAQLTQEVEQHHNWRLDLLLLAEPPQPQEREPSWQKDEILVRLQTLKPLIEQTPEPAWLYSWALLEATLRLIAEQEEIRLKHRDCAYLIKVMLFEGVLSRPDYQDLHNLLPRRHQLSHGLNTPSIEPDTVRRIVEVIENLWVEFLGNSEGHGAVEMANSSDEAIPIA</sequence>
<feature type="domain" description="REase AHJR-like" evidence="1">
    <location>
        <begin position="8"/>
        <end position="122"/>
    </location>
</feature>
<name>A0ABY5AM17_9CYAN</name>
<evidence type="ECO:0000313" key="2">
    <source>
        <dbReference type="EMBL" id="USR89872.1"/>
    </source>
</evidence>
<accession>A0ABY5AM17</accession>
<protein>
    <recommendedName>
        <fullName evidence="1">REase AHJR-like domain-containing protein</fullName>
    </recommendedName>
</protein>
<dbReference type="Pfam" id="PF18743">
    <property type="entry name" value="AHJR-like"/>
    <property type="match status" value="1"/>
</dbReference>
<evidence type="ECO:0000259" key="1">
    <source>
        <dbReference type="Pfam" id="PF18743"/>
    </source>
</evidence>
<reference evidence="2" key="1">
    <citation type="submission" date="2022-06" db="EMBL/GenBank/DDBJ databases">
        <title>Genome sequence of Phormidium yuhuli AB48 isolated from an industrial photobioreactor environment.</title>
        <authorList>
            <person name="Qiu Y."/>
            <person name="Noonan A.J.C."/>
            <person name="Dofher K."/>
            <person name="Koch M."/>
            <person name="Kieft B."/>
            <person name="Lin X."/>
            <person name="Ziels R.M."/>
            <person name="Hallam S.J."/>
        </authorList>
    </citation>
    <scope>NUCLEOTIDE SEQUENCE</scope>
    <source>
        <strain evidence="2">AB48</strain>
    </source>
</reference>
<evidence type="ECO:0000313" key="3">
    <source>
        <dbReference type="Proteomes" id="UP001056708"/>
    </source>
</evidence>
<dbReference type="Proteomes" id="UP001056708">
    <property type="component" value="Chromosome"/>
</dbReference>
<proteinExistence type="predicted"/>
<dbReference type="EMBL" id="CP098611">
    <property type="protein sequence ID" value="USR89872.1"/>
    <property type="molecule type" value="Genomic_DNA"/>
</dbReference>